<feature type="non-terminal residue" evidence="1">
    <location>
        <position position="1"/>
    </location>
</feature>
<proteinExistence type="predicted"/>
<comment type="caution">
    <text evidence="1">The sequence shown here is derived from an EMBL/GenBank/DDBJ whole genome shotgun (WGS) entry which is preliminary data.</text>
</comment>
<evidence type="ECO:0000313" key="2">
    <source>
        <dbReference type="Proteomes" id="UP000626109"/>
    </source>
</evidence>
<gene>
    <name evidence="1" type="ORF">PGLA2088_LOCUS19014</name>
</gene>
<name>A0A813JGH7_POLGL</name>
<dbReference type="EMBL" id="CAJNNW010024856">
    <property type="protein sequence ID" value="CAE8674607.1"/>
    <property type="molecule type" value="Genomic_DNA"/>
</dbReference>
<dbReference type="AlphaFoldDB" id="A0A813JGH7"/>
<evidence type="ECO:0000313" key="1">
    <source>
        <dbReference type="EMBL" id="CAE8674607.1"/>
    </source>
</evidence>
<dbReference type="Proteomes" id="UP000626109">
    <property type="component" value="Unassembled WGS sequence"/>
</dbReference>
<protein>
    <submittedName>
        <fullName evidence="1">Uncharacterized protein</fullName>
    </submittedName>
</protein>
<accession>A0A813JGH7</accession>
<sequence length="93" mass="10013">VRGHLHSSGLQKFFVNKTHKKFCPGCGKPSALLLENCSFCKEALSDAHIRPIGRDPLLEAVLGSESSRRSDTLATGLAVASEVRPGKGFVELH</sequence>
<feature type="non-terminal residue" evidence="1">
    <location>
        <position position="93"/>
    </location>
</feature>
<reference evidence="1" key="1">
    <citation type="submission" date="2021-02" db="EMBL/GenBank/DDBJ databases">
        <authorList>
            <person name="Dougan E. K."/>
            <person name="Rhodes N."/>
            <person name="Thang M."/>
            <person name="Chan C."/>
        </authorList>
    </citation>
    <scope>NUCLEOTIDE SEQUENCE</scope>
</reference>
<organism evidence="1 2">
    <name type="scientific">Polarella glacialis</name>
    <name type="common">Dinoflagellate</name>
    <dbReference type="NCBI Taxonomy" id="89957"/>
    <lineage>
        <taxon>Eukaryota</taxon>
        <taxon>Sar</taxon>
        <taxon>Alveolata</taxon>
        <taxon>Dinophyceae</taxon>
        <taxon>Suessiales</taxon>
        <taxon>Suessiaceae</taxon>
        <taxon>Polarella</taxon>
    </lineage>
</organism>